<dbReference type="AlphaFoldDB" id="A0A8J6GF99"/>
<dbReference type="SMART" id="SM01349">
    <property type="entry name" value="TOG"/>
    <property type="match status" value="2"/>
</dbReference>
<dbReference type="InterPro" id="IPR034085">
    <property type="entry name" value="TOG"/>
</dbReference>
<comment type="caution">
    <text evidence="3">The sequence shown here is derived from an EMBL/GenBank/DDBJ whole genome shotgun (WGS) entry which is preliminary data.</text>
</comment>
<dbReference type="PANTHER" id="PTHR21567">
    <property type="entry name" value="CLASP"/>
    <property type="match status" value="1"/>
</dbReference>
<evidence type="ECO:0000313" key="3">
    <source>
        <dbReference type="EMBL" id="KAH0509720.1"/>
    </source>
</evidence>
<evidence type="ECO:0000259" key="2">
    <source>
        <dbReference type="SMART" id="SM01349"/>
    </source>
</evidence>
<dbReference type="InterPro" id="IPR016024">
    <property type="entry name" value="ARM-type_fold"/>
</dbReference>
<feature type="domain" description="TOG" evidence="2">
    <location>
        <begin position="465"/>
        <end position="723"/>
    </location>
</feature>
<dbReference type="Gene3D" id="1.25.10.10">
    <property type="entry name" value="Leucine-rich Repeat Variant"/>
    <property type="match status" value="2"/>
</dbReference>
<feature type="region of interest" description="Disordered" evidence="1">
    <location>
        <begin position="1015"/>
        <end position="1036"/>
    </location>
</feature>
<dbReference type="GO" id="GO:0051494">
    <property type="term" value="P:negative regulation of cytoskeleton organization"/>
    <property type="evidence" value="ECO:0007669"/>
    <property type="project" value="UniProtKB-ARBA"/>
</dbReference>
<protein>
    <submittedName>
        <fullName evidence="3">Protein FAM179A</fullName>
    </submittedName>
</protein>
<evidence type="ECO:0000313" key="4">
    <source>
        <dbReference type="Proteomes" id="UP000710432"/>
    </source>
</evidence>
<proteinExistence type="predicted"/>
<dbReference type="InterPro" id="IPR011989">
    <property type="entry name" value="ARM-like"/>
</dbReference>
<gene>
    <name evidence="3" type="ORF">LTLLF_158740</name>
</gene>
<dbReference type="GO" id="GO:0000226">
    <property type="term" value="P:microtubule cytoskeleton organization"/>
    <property type="evidence" value="ECO:0007669"/>
    <property type="project" value="TreeGrafter"/>
</dbReference>
<dbReference type="SUPFAM" id="SSF48371">
    <property type="entry name" value="ARM repeat"/>
    <property type="match status" value="1"/>
</dbReference>
<feature type="compositionally biased region" description="Polar residues" evidence="1">
    <location>
        <begin position="296"/>
        <end position="310"/>
    </location>
</feature>
<reference evidence="3" key="1">
    <citation type="submission" date="2020-03" db="EMBL/GenBank/DDBJ databases">
        <title>Studies in the Genomics of Life Span.</title>
        <authorList>
            <person name="Glass D."/>
        </authorList>
    </citation>
    <scope>NUCLEOTIDE SEQUENCE</scope>
    <source>
        <strain evidence="3">LTLLF</strain>
        <tissue evidence="3">Muscle</tissue>
    </source>
</reference>
<dbReference type="GO" id="GO:1902904">
    <property type="term" value="P:negative regulation of supramolecular fiber organization"/>
    <property type="evidence" value="ECO:0007669"/>
    <property type="project" value="UniProtKB-ARBA"/>
</dbReference>
<feature type="region of interest" description="Disordered" evidence="1">
    <location>
        <begin position="111"/>
        <end position="195"/>
    </location>
</feature>
<dbReference type="GO" id="GO:0005929">
    <property type="term" value="C:cilium"/>
    <property type="evidence" value="ECO:0007669"/>
    <property type="project" value="TreeGrafter"/>
</dbReference>
<evidence type="ECO:0000256" key="1">
    <source>
        <dbReference type="SAM" id="MobiDB-lite"/>
    </source>
</evidence>
<dbReference type="InterPro" id="IPR024395">
    <property type="entry name" value="CLASP_N_dom"/>
</dbReference>
<dbReference type="GO" id="GO:0005881">
    <property type="term" value="C:cytoplasmic microtubule"/>
    <property type="evidence" value="ECO:0007669"/>
    <property type="project" value="TreeGrafter"/>
</dbReference>
<feature type="region of interest" description="Disordered" evidence="1">
    <location>
        <begin position="237"/>
        <end position="333"/>
    </location>
</feature>
<feature type="domain" description="TOG" evidence="2">
    <location>
        <begin position="769"/>
        <end position="1005"/>
    </location>
</feature>
<feature type="non-terminal residue" evidence="3">
    <location>
        <position position="1"/>
    </location>
</feature>
<organism evidence="3 4">
    <name type="scientific">Microtus ochrogaster</name>
    <name type="common">Prairie vole</name>
    <dbReference type="NCBI Taxonomy" id="79684"/>
    <lineage>
        <taxon>Eukaryota</taxon>
        <taxon>Metazoa</taxon>
        <taxon>Chordata</taxon>
        <taxon>Craniata</taxon>
        <taxon>Vertebrata</taxon>
        <taxon>Euteleostomi</taxon>
        <taxon>Mammalia</taxon>
        <taxon>Eutheria</taxon>
        <taxon>Euarchontoglires</taxon>
        <taxon>Glires</taxon>
        <taxon>Rodentia</taxon>
        <taxon>Myomorpha</taxon>
        <taxon>Muroidea</taxon>
        <taxon>Cricetidae</taxon>
        <taxon>Arvicolinae</taxon>
        <taxon>Microtus</taxon>
    </lineage>
</organism>
<feature type="compositionally biased region" description="Basic and acidic residues" evidence="1">
    <location>
        <begin position="1021"/>
        <end position="1036"/>
    </location>
</feature>
<feature type="region of interest" description="Disordered" evidence="1">
    <location>
        <begin position="57"/>
        <end position="76"/>
    </location>
</feature>
<dbReference type="GO" id="GO:0008017">
    <property type="term" value="F:microtubule binding"/>
    <property type="evidence" value="ECO:0007669"/>
    <property type="project" value="TreeGrafter"/>
</dbReference>
<dbReference type="Proteomes" id="UP000710432">
    <property type="component" value="Unassembled WGS sequence"/>
</dbReference>
<dbReference type="Pfam" id="PF12348">
    <property type="entry name" value="CLASP_N"/>
    <property type="match status" value="1"/>
</dbReference>
<dbReference type="PANTHER" id="PTHR21567:SF42">
    <property type="entry name" value="TOG ARRAY REGULATOR OF AXONEMAL MICROTUBULES PROTEIN 2"/>
    <property type="match status" value="1"/>
</dbReference>
<dbReference type="EMBL" id="JAATJU010022771">
    <property type="protein sequence ID" value="KAH0509720.1"/>
    <property type="molecule type" value="Genomic_DNA"/>
</dbReference>
<sequence>SPAKVLAPVAVNCGSVPRTSAGLQVPPPGSIDSSLLAYGEASLQPVSSVLISGEKPSQLLSGHKDQGSRTLDAPLKGWQARNGYSRNLGALPLESEASSVARDTIQIKDKLKKRRLSEGMTASSQASLDPGGGPKGVPLRSTIPRITSQRLLRVARPMPPIQSIPTTPEANSTKEKDLDPPGGRQHLQDSGANGREVQISRQYLHCHDEKMHKSLGGIVIPPIPKARPPTGTSFCMPGSLPSSLGPGQDVLPGPRAPHTRLTCENGPLEKTPSSLEPKPLVPGVKAKSAEDPPKSLASSQSVSTPTTFSSRDAEEAHSLVSGEDQKESSAKVQFTISKSAQEKMRLKQMKEMELLRRTKEPEREQELASQGLGTWKTSAKEGLLPLRGSGTMSVPTGLSSPHRNNVGVFLRKRANRASLPSIPVSKQEPSFARHASANSLPAVLTLGSPEWEEEEEEVDLRAFRELRPFSNPELGLTDALQSLNSSDWQMKEKGLASIQRLAACHSEVLGTRLHDVSLAVKAEVTNLRSKVSRLAISTLGDLFRSLKKSMDQEAEEIARCLLQKMGNTSEFIQRAANRALGAMVENDRFIVISAMNTGLQSAITDLHVLTGAVTNLLATVVFPFSHRNPLVRKCTAKHLSAVLEQIGAEKLLSGSRDNTDMLVHNLVRLAQDSNQDTRFYGRKMVKILMANAKFDEFLKQSLPSHDLRKVMAAIRQRGIQDNHELPSAKGRKVLKSLVVCENGLPTQEGLGPNGPRLLGLRSSMRGGVEMAEQLRELTRLLEAKEFLARMEGIGKLLEYCKTKPELIAANLVQVFDAFTPRLQDPNKKVGQWALESLAQMVPLLKDSIHPMLLSVITAVTDNLNAKNSGISAAASTVLDAMMDSLDHLCLLQAFAGRVRFLSGPAVLEVTERLSVLVASVYPRKPQAVERHILPVLWYFLNKMSGNGVLPGRGGNVRTVVCRLAGSLQEQMGSRLQDFAASQPQHVVKTLQGLVDSDSLGGNDKVAEVLKTGLKSQGPNQEQKEREHEQGTQDHEGCTYTLRQWGCSIGNSPRPAGLGLKKHGIKPDSLNIVDNEDY</sequence>
<name>A0A8J6GF99_MICOH</name>
<feature type="compositionally biased region" description="Basic and acidic residues" evidence="1">
    <location>
        <begin position="311"/>
        <end position="329"/>
    </location>
</feature>
<accession>A0A8J6GF99</accession>